<reference evidence="3 4" key="1">
    <citation type="journal article" date="2020" name="Front. Microbiol.">
        <title>Single-cell genomics of novel Actinobacteria with the Wood-Ljungdahl pathway discovered in a serpentinizing system.</title>
        <authorList>
            <person name="Merino N."/>
            <person name="Kawai M."/>
            <person name="Boyd E.S."/>
            <person name="Colman D.R."/>
            <person name="McGlynn S.E."/>
            <person name="Nealson K.H."/>
            <person name="Kurokawa K."/>
            <person name="Hongoh Y."/>
        </authorList>
    </citation>
    <scope>NUCLEOTIDE SEQUENCE [LARGE SCALE GENOMIC DNA]</scope>
    <source>
        <strain evidence="1 4">S03</strain>
        <strain evidence="2 3">S47</strain>
    </source>
</reference>
<accession>A0A6V8NH69</accession>
<proteinExistence type="predicted"/>
<dbReference type="AlphaFoldDB" id="A0A6V8NH69"/>
<evidence type="ECO:0000313" key="2">
    <source>
        <dbReference type="EMBL" id="GFP39002.1"/>
    </source>
</evidence>
<evidence type="ECO:0000313" key="4">
    <source>
        <dbReference type="Proteomes" id="UP000574717"/>
    </source>
</evidence>
<dbReference type="EMBL" id="BLRU01000114">
    <property type="protein sequence ID" value="GFP19649.1"/>
    <property type="molecule type" value="Genomic_DNA"/>
</dbReference>
<dbReference type="Proteomes" id="UP000574717">
    <property type="component" value="Unassembled WGS sequence"/>
</dbReference>
<dbReference type="Proteomes" id="UP000569018">
    <property type="component" value="Unassembled WGS sequence"/>
</dbReference>
<name>A0A6V8NH69_9ACTN</name>
<evidence type="ECO:0000313" key="1">
    <source>
        <dbReference type="EMBL" id="GFP19649.1"/>
    </source>
</evidence>
<protein>
    <submittedName>
        <fullName evidence="1">Uncharacterized protein</fullName>
    </submittedName>
</protein>
<comment type="caution">
    <text evidence="1">The sequence shown here is derived from an EMBL/GenBank/DDBJ whole genome shotgun (WGS) entry which is preliminary data.</text>
</comment>
<organism evidence="1 4">
    <name type="scientific">Candidatus Hakubella thermalkaliphila</name>
    <dbReference type="NCBI Taxonomy" id="2754717"/>
    <lineage>
        <taxon>Bacteria</taxon>
        <taxon>Bacillati</taxon>
        <taxon>Actinomycetota</taxon>
        <taxon>Actinomycetota incertae sedis</taxon>
        <taxon>Candidatus Hakubellales</taxon>
        <taxon>Candidatus Hakubellaceae</taxon>
        <taxon>Candidatus Hakubella</taxon>
    </lineage>
</organism>
<gene>
    <name evidence="1" type="ORF">HKBW3S03_01154</name>
    <name evidence="2" type="ORF">HKBW3S47_00702</name>
</gene>
<dbReference type="EMBL" id="BLSD01000026">
    <property type="protein sequence ID" value="GFP39002.1"/>
    <property type="molecule type" value="Genomic_DNA"/>
</dbReference>
<sequence>MLEKAQHLNNAVYRGANYFSTSILSRTSQNLPSSVVLTEIRLLLLLNQQLPHTSGMSQH</sequence>
<evidence type="ECO:0000313" key="3">
    <source>
        <dbReference type="Proteomes" id="UP000569018"/>
    </source>
</evidence>